<dbReference type="Gene3D" id="3.50.50.60">
    <property type="entry name" value="FAD/NAD(P)-binding domain"/>
    <property type="match status" value="2"/>
</dbReference>
<name>A0A1V6Q8N4_9EURO</name>
<evidence type="ECO:0000256" key="3">
    <source>
        <dbReference type="ARBA" id="ARBA00022857"/>
    </source>
</evidence>
<keyword evidence="1" id="KW-0285">Flavoprotein</keyword>
<dbReference type="GO" id="GO:0050661">
    <property type="term" value="F:NADP binding"/>
    <property type="evidence" value="ECO:0007669"/>
    <property type="project" value="InterPro"/>
</dbReference>
<dbReference type="InterPro" id="IPR036188">
    <property type="entry name" value="FAD/NAD-bd_sf"/>
</dbReference>
<evidence type="ECO:0000256" key="2">
    <source>
        <dbReference type="ARBA" id="ARBA00022827"/>
    </source>
</evidence>
<comment type="caution">
    <text evidence="5">The sequence shown here is derived from an EMBL/GenBank/DDBJ whole genome shotgun (WGS) entry which is preliminary data.</text>
</comment>
<evidence type="ECO:0000256" key="4">
    <source>
        <dbReference type="ARBA" id="ARBA00023002"/>
    </source>
</evidence>
<dbReference type="Proteomes" id="UP000191612">
    <property type="component" value="Unassembled WGS sequence"/>
</dbReference>
<dbReference type="STRING" id="60172.A0A1V6Q8N4"/>
<dbReference type="PANTHER" id="PTHR43098">
    <property type="entry name" value="L-ORNITHINE N(5)-MONOOXYGENASE-RELATED"/>
    <property type="match status" value="1"/>
</dbReference>
<protein>
    <recommendedName>
        <fullName evidence="7">FAD/NAD(P)-binding domain-containing protein</fullName>
    </recommendedName>
</protein>
<evidence type="ECO:0000256" key="1">
    <source>
        <dbReference type="ARBA" id="ARBA00022630"/>
    </source>
</evidence>
<reference evidence="6" key="1">
    <citation type="journal article" date="2017" name="Nat. Microbiol.">
        <title>Global analysis of biosynthetic gene clusters reveals vast potential of secondary metabolite production in Penicillium species.</title>
        <authorList>
            <person name="Nielsen J.C."/>
            <person name="Grijseels S."/>
            <person name="Prigent S."/>
            <person name="Ji B."/>
            <person name="Dainat J."/>
            <person name="Nielsen K.F."/>
            <person name="Frisvad J.C."/>
            <person name="Workman M."/>
            <person name="Nielsen J."/>
        </authorList>
    </citation>
    <scope>NUCLEOTIDE SEQUENCE [LARGE SCALE GENOMIC DNA]</scope>
    <source>
        <strain evidence="6">IBT 29525</strain>
    </source>
</reference>
<organism evidence="5 6">
    <name type="scientific">Penicillium solitum</name>
    <dbReference type="NCBI Taxonomy" id="60172"/>
    <lineage>
        <taxon>Eukaryota</taxon>
        <taxon>Fungi</taxon>
        <taxon>Dikarya</taxon>
        <taxon>Ascomycota</taxon>
        <taxon>Pezizomycotina</taxon>
        <taxon>Eurotiomycetes</taxon>
        <taxon>Eurotiomycetidae</taxon>
        <taxon>Eurotiales</taxon>
        <taxon>Aspergillaceae</taxon>
        <taxon>Penicillium</taxon>
    </lineage>
</organism>
<dbReference type="GO" id="GO:0004499">
    <property type="term" value="F:N,N-dimethylaniline monooxygenase activity"/>
    <property type="evidence" value="ECO:0007669"/>
    <property type="project" value="InterPro"/>
</dbReference>
<gene>
    <name evidence="5" type="ORF">PENSOL_c097G07314</name>
</gene>
<dbReference type="InterPro" id="IPR050775">
    <property type="entry name" value="FAD-binding_Monooxygenases"/>
</dbReference>
<keyword evidence="4" id="KW-0560">Oxidoreductase</keyword>
<dbReference type="PANTHER" id="PTHR43098:SF5">
    <property type="entry name" value="DUAL-FUNCTIONAL MONOOXYGENASE_METHYLTRANSFERASE PSOF"/>
    <property type="match status" value="1"/>
</dbReference>
<evidence type="ECO:0000313" key="6">
    <source>
        <dbReference type="Proteomes" id="UP000191612"/>
    </source>
</evidence>
<evidence type="ECO:0000313" key="5">
    <source>
        <dbReference type="EMBL" id="OQD85595.1"/>
    </source>
</evidence>
<dbReference type="Pfam" id="PF00743">
    <property type="entry name" value="FMO-like"/>
    <property type="match status" value="1"/>
</dbReference>
<dbReference type="InterPro" id="IPR020946">
    <property type="entry name" value="Flavin_mOase-like"/>
</dbReference>
<dbReference type="AlphaFoldDB" id="A0A1V6Q8N4"/>
<proteinExistence type="predicted"/>
<sequence length="531" mass="60172">MATFDFDAIVVGAGFGGIYMCKKLVDQGLSVKVIEAAPDVGGTWYWNRYPGAMSDTRSFLYRYSWDLEDLREYPWGREYLKQPEVLAYLQHVVKRHDLRQYMQFNTEMVASSWSEEQAHWTVLLATGKKLTSRYLVTALGLLSKQNYPNIPGLHSFQGEMYHSGSWPASHDFKNKRVGVIGNGSTGVQIITALADEVEQLVSFQRHPQFVVPAADKKVSTEARESIEWEKVWTEAKDSMFAFGFKESDVPTFSVSPEEREQIFEEAWKKGSGFYFMFGTFCDISYNEDANKEAQNFIKRKIREKVKDPVKAEKLMPKDWFARRPLCDTGYYEKFNKSSVDIVDIQANPIAEITPTGIRTQGREWELDALVFATGFDAVDGNYKRMSIRGLKEKSLADSWSEGPESYLGVSVPDFPNLFMILGPNGPFTNLPPTIETQVEFISTLIFKANNSASVGTKHPLVEAEPTAVEDWSKICDELSANSLFRKTDSWIFGANVAGKKPSVLFYFGGLKNYRDVLEEVVRSGNKGFKPF</sequence>
<accession>A0A1V6Q8N4</accession>
<keyword evidence="3" id="KW-0521">NADP</keyword>
<dbReference type="SUPFAM" id="SSF51905">
    <property type="entry name" value="FAD/NAD(P)-binding domain"/>
    <property type="match status" value="2"/>
</dbReference>
<evidence type="ECO:0008006" key="7">
    <source>
        <dbReference type="Google" id="ProtNLM"/>
    </source>
</evidence>
<dbReference type="GO" id="GO:0050660">
    <property type="term" value="F:flavin adenine dinucleotide binding"/>
    <property type="evidence" value="ECO:0007669"/>
    <property type="project" value="InterPro"/>
</dbReference>
<keyword evidence="6" id="KW-1185">Reference proteome</keyword>
<keyword evidence="2" id="KW-0274">FAD</keyword>
<dbReference type="EMBL" id="MDYO01000097">
    <property type="protein sequence ID" value="OQD85595.1"/>
    <property type="molecule type" value="Genomic_DNA"/>
</dbReference>
<dbReference type="PRINTS" id="PR00411">
    <property type="entry name" value="PNDRDTASEI"/>
</dbReference>